<comment type="caution">
    <text evidence="1">The sequence shown here is derived from an EMBL/GenBank/DDBJ whole genome shotgun (WGS) entry which is preliminary data.</text>
</comment>
<accession>A0ACC2KH24</accession>
<organism evidence="1 2">
    <name type="scientific">Persea americana</name>
    <name type="common">Avocado</name>
    <dbReference type="NCBI Taxonomy" id="3435"/>
    <lineage>
        <taxon>Eukaryota</taxon>
        <taxon>Viridiplantae</taxon>
        <taxon>Streptophyta</taxon>
        <taxon>Embryophyta</taxon>
        <taxon>Tracheophyta</taxon>
        <taxon>Spermatophyta</taxon>
        <taxon>Magnoliopsida</taxon>
        <taxon>Magnoliidae</taxon>
        <taxon>Laurales</taxon>
        <taxon>Lauraceae</taxon>
        <taxon>Persea</taxon>
    </lineage>
</organism>
<sequence length="603" mass="68299">MVHVKIRRQVQGEGIHRKKLLCSNANALGLEDSDDDSAVLKLASAGCELAMVEDQFCSIPYELYDLPNLKEILSLETWNSCLTEEERFSLSAFLPDMDQHTFWLTMKELLSGKNMFFGSPLTVVFEMMKGGFYPPNVTCLREGLQFLQKRTYYHSLRLYHENMNRTFSDMRKAWSKCRSRIGVEERVHIWNNSKNHRAMTVVDLNAFPEDEDLSEKSTVRASTDPVPKTVKYPPVIALAPLKTNGKGVLKVKPKPASLYSNQTGMVCRPTPKGVLKVVPRGPLGQMHEPRTIPGRQELPTLGFQMSRLSPFPQSTCGWDAEPYCEESQLPYQLGRSGRACKSLKPPDFSIDRQRVKHLKNCTPGPSGNFHSSFRKKRYAKDPTFVGTTDVPEVNSFSKNCRSVKKYYCRSSQIQEHLNGEDLWRNIGQQKREHYQDSREQQMALMHDNRIQLHPKTLDTVLRISGVGTGQQQIPAASSLEQPKEVYRDVKGGEIQQLYDEPAVSKGLQDAPTLPITYKRRKAFLKVNKLDIANPQTAGHPSNFYCLRWMMSSGESWNKKMIRSGRKSDLVACSSCPSKADTGTSAQWSSQSCWEGGLLLCMDP</sequence>
<evidence type="ECO:0000313" key="2">
    <source>
        <dbReference type="Proteomes" id="UP001234297"/>
    </source>
</evidence>
<dbReference type="Proteomes" id="UP001234297">
    <property type="component" value="Chromosome 9"/>
</dbReference>
<gene>
    <name evidence="1" type="ORF">MRB53_028842</name>
</gene>
<proteinExistence type="predicted"/>
<protein>
    <submittedName>
        <fullName evidence="1">Uncharacterized protein</fullName>
    </submittedName>
</protein>
<name>A0ACC2KH24_PERAE</name>
<keyword evidence="2" id="KW-1185">Reference proteome</keyword>
<evidence type="ECO:0000313" key="1">
    <source>
        <dbReference type="EMBL" id="KAJ8620313.1"/>
    </source>
</evidence>
<dbReference type="EMBL" id="CM056817">
    <property type="protein sequence ID" value="KAJ8620313.1"/>
    <property type="molecule type" value="Genomic_DNA"/>
</dbReference>
<reference evidence="1 2" key="1">
    <citation type="journal article" date="2022" name="Hortic Res">
        <title>A haplotype resolved chromosomal level avocado genome allows analysis of novel avocado genes.</title>
        <authorList>
            <person name="Nath O."/>
            <person name="Fletcher S.J."/>
            <person name="Hayward A."/>
            <person name="Shaw L.M."/>
            <person name="Masouleh A.K."/>
            <person name="Furtado A."/>
            <person name="Henry R.J."/>
            <person name="Mitter N."/>
        </authorList>
    </citation>
    <scope>NUCLEOTIDE SEQUENCE [LARGE SCALE GENOMIC DNA]</scope>
    <source>
        <strain evidence="2">cv. Hass</strain>
    </source>
</reference>